<comment type="cofactor">
    <cofactor evidence="13">
        <name>Mg(2+)</name>
        <dbReference type="ChEBI" id="CHEBI:18420"/>
    </cofactor>
    <cofactor evidence="13">
        <name>Ca(2+)</name>
        <dbReference type="ChEBI" id="CHEBI:29108"/>
    </cofactor>
</comment>
<dbReference type="Gene3D" id="3.90.850.10">
    <property type="entry name" value="Fumarylacetoacetase-like, C-terminal domain"/>
    <property type="match status" value="1"/>
</dbReference>
<reference evidence="16 17" key="1">
    <citation type="journal article" date="2012" name="PLoS Pathog.">
        <title>Diverse lifestyles and strategies of plant pathogenesis encoded in the genomes of eighteen Dothideomycetes fungi.</title>
        <authorList>
            <person name="Ohm R.A."/>
            <person name="Feau N."/>
            <person name="Henrissat B."/>
            <person name="Schoch C.L."/>
            <person name="Horwitz B.A."/>
            <person name="Barry K.W."/>
            <person name="Condon B.J."/>
            <person name="Copeland A.C."/>
            <person name="Dhillon B."/>
            <person name="Glaser F."/>
            <person name="Hesse C.N."/>
            <person name="Kosti I."/>
            <person name="LaButti K."/>
            <person name="Lindquist E.A."/>
            <person name="Lucas S."/>
            <person name="Salamov A.A."/>
            <person name="Bradshaw R.E."/>
            <person name="Ciuffetti L."/>
            <person name="Hamelin R.C."/>
            <person name="Kema G.H.J."/>
            <person name="Lawrence C."/>
            <person name="Scott J.A."/>
            <person name="Spatafora J.W."/>
            <person name="Turgeon B.G."/>
            <person name="de Wit P.J.G.M."/>
            <person name="Zhong S."/>
            <person name="Goodwin S.B."/>
            <person name="Grigoriev I.V."/>
        </authorList>
    </citation>
    <scope>NUCLEOTIDE SEQUENCE [LARGE SCALE GENOMIC DNA]</scope>
    <source>
        <strain evidence="16 17">UAMH 10762</strain>
    </source>
</reference>
<dbReference type="InterPro" id="IPR005959">
    <property type="entry name" value="Fumarylacetoacetase"/>
</dbReference>
<dbReference type="STRING" id="717646.M2LLH9"/>
<gene>
    <name evidence="16" type="ORF">BAUCODRAFT_527281</name>
</gene>
<dbReference type="InterPro" id="IPR015377">
    <property type="entry name" value="Fumarylacetoacetase_N"/>
</dbReference>
<dbReference type="InterPro" id="IPR011234">
    <property type="entry name" value="Fumarylacetoacetase-like_C"/>
</dbReference>
<dbReference type="Pfam" id="PF09298">
    <property type="entry name" value="FAA_hydrolase_N"/>
    <property type="match status" value="1"/>
</dbReference>
<keyword evidence="6 12" id="KW-0106">Calcium</keyword>
<dbReference type="EMBL" id="KB445557">
    <property type="protein sequence ID" value="EMC95137.1"/>
    <property type="molecule type" value="Genomic_DNA"/>
</dbReference>
<dbReference type="GeneID" id="19115187"/>
<dbReference type="Proteomes" id="UP000011761">
    <property type="component" value="Unassembled WGS sequence"/>
</dbReference>
<dbReference type="GO" id="GO:1902000">
    <property type="term" value="P:homogentisate catabolic process"/>
    <property type="evidence" value="ECO:0007669"/>
    <property type="project" value="TreeGrafter"/>
</dbReference>
<feature type="active site" description="Proton acceptor" evidence="10">
    <location>
        <position position="141"/>
    </location>
</feature>
<feature type="domain" description="Fumarylacetoacetase N-terminal" evidence="15">
    <location>
        <begin position="18"/>
        <end position="126"/>
    </location>
</feature>
<dbReference type="SUPFAM" id="SSF56529">
    <property type="entry name" value="FAH"/>
    <property type="match status" value="1"/>
</dbReference>
<evidence type="ECO:0000259" key="15">
    <source>
        <dbReference type="Pfam" id="PF09298"/>
    </source>
</evidence>
<evidence type="ECO:0000256" key="11">
    <source>
        <dbReference type="PIRSR" id="PIRSR605959-2"/>
    </source>
</evidence>
<dbReference type="RefSeq" id="XP_007677736.1">
    <property type="nucleotide sequence ID" value="XM_007679546.1"/>
</dbReference>
<feature type="binding site" evidence="12">
    <location>
        <position position="244"/>
    </location>
    <ligand>
        <name>Mg(2+)</name>
        <dbReference type="ChEBI" id="CHEBI:18420"/>
    </ligand>
</feature>
<dbReference type="InterPro" id="IPR036462">
    <property type="entry name" value="Fumarylacetoacetase_N_sf"/>
</dbReference>
<dbReference type="AlphaFoldDB" id="M2LLH9"/>
<feature type="binding site" evidence="11">
    <location>
        <position position="136"/>
    </location>
    <ligand>
        <name>substrate</name>
    </ligand>
</feature>
<evidence type="ECO:0000256" key="8">
    <source>
        <dbReference type="ARBA" id="ARBA00022878"/>
    </source>
</evidence>
<keyword evidence="8 13" id="KW-0828">Tyrosine catabolism</keyword>
<feature type="domain" description="Fumarylacetoacetase-like C-terminal" evidence="14">
    <location>
        <begin position="135"/>
        <end position="405"/>
    </location>
</feature>
<evidence type="ECO:0000256" key="1">
    <source>
        <dbReference type="ARBA" id="ARBA00004782"/>
    </source>
</evidence>
<dbReference type="PANTHER" id="PTHR43069">
    <property type="entry name" value="FUMARYLACETOACETASE"/>
    <property type="match status" value="1"/>
</dbReference>
<comment type="catalytic activity">
    <reaction evidence="13">
        <text>4-fumarylacetoacetate + H2O = acetoacetate + fumarate + H(+)</text>
        <dbReference type="Rhea" id="RHEA:10244"/>
        <dbReference type="ChEBI" id="CHEBI:13705"/>
        <dbReference type="ChEBI" id="CHEBI:15377"/>
        <dbReference type="ChEBI" id="CHEBI:15378"/>
        <dbReference type="ChEBI" id="CHEBI:18034"/>
        <dbReference type="ChEBI" id="CHEBI:29806"/>
        <dbReference type="EC" id="3.7.1.2"/>
    </reaction>
</comment>
<accession>M2LLH9</accession>
<feature type="binding site" evidence="12">
    <location>
        <position position="134"/>
    </location>
    <ligand>
        <name>Ca(2+)</name>
        <dbReference type="ChEBI" id="CHEBI:29108"/>
    </ligand>
</feature>
<name>M2LLH9_BAUPA</name>
<evidence type="ECO:0000256" key="6">
    <source>
        <dbReference type="ARBA" id="ARBA00022837"/>
    </source>
</evidence>
<proteinExistence type="inferred from homology"/>
<feature type="binding site" evidence="11">
    <location>
        <position position="255"/>
    </location>
    <ligand>
        <name>substrate</name>
    </ligand>
</feature>
<evidence type="ECO:0000256" key="13">
    <source>
        <dbReference type="RuleBase" id="RU366008"/>
    </source>
</evidence>
<dbReference type="NCBIfam" id="TIGR01266">
    <property type="entry name" value="fum_ac_acetase"/>
    <property type="match status" value="1"/>
</dbReference>
<comment type="pathway">
    <text evidence="1 13">Amino-acid degradation; L-phenylalanine degradation; acetoacetate and fumarate from L-phenylalanine: step 6/6.</text>
</comment>
<keyword evidence="9 13" id="KW-0585">Phenylalanine catabolism</keyword>
<protein>
    <recommendedName>
        <fullName evidence="3 13">Fumarylacetoacetase</fullName>
        <ecNumber evidence="3 13">3.7.1.2</ecNumber>
    </recommendedName>
    <alternativeName>
        <fullName evidence="13">Fumarylacetoacetate hydrolase</fullName>
    </alternativeName>
</protein>
<sequence>MAGSWVESGKKSDFSISNIPFGIISNDKNHLHRPAIAIGDHVLDLQGFAAAGGFAELKPSDALLSSLNQVTLNDFATLGRPVHRTVRKYIQEVLAEDTNMPNVLRDSSVLREKVLFPLSSVKNHLPMAIGDYTDFFAGRHHAFTVGSLFRGPDNALQPNYHHLPVGYHGRASSVVVSGTALHRPRGQILADPTAKPQRPTFEASKRLDIELELACFVGKGNAMGKPVSVKEASEHIFGYVLMNDWSARDIQTWEYVPLGPFNAKNFGTTISPWIVLADALNPYMTTGIANETPLLEYLQEDPGRTGFELSLEVDLAPLSGPTTTISRTSGRNLMWSFAQMIAHHTVGGCPLRAGDLLGSGTISGLNDDDRGSLLEMSKGGKTPFKLSDGSERVFLKDNDSINIRGWAGGEGASRVGFGHCSGTILPAIS</sequence>
<dbReference type="FunFam" id="3.90.850.10:FF:000009">
    <property type="entry name" value="Fumarylacetoacetase"/>
    <property type="match status" value="1"/>
</dbReference>
<feature type="binding site" evidence="12">
    <location>
        <position position="210"/>
    </location>
    <ligand>
        <name>Ca(2+)</name>
        <dbReference type="ChEBI" id="CHEBI:29108"/>
    </ligand>
</feature>
<keyword evidence="7 12" id="KW-0460">Magnesium</keyword>
<dbReference type="OMA" id="FIELTWG"/>
<evidence type="ECO:0000256" key="4">
    <source>
        <dbReference type="ARBA" id="ARBA00022723"/>
    </source>
</evidence>
<comment type="similarity">
    <text evidence="2 13">Belongs to the FAH family.</text>
</comment>
<dbReference type="Pfam" id="PF01557">
    <property type="entry name" value="FAA_hydrolase"/>
    <property type="match status" value="1"/>
</dbReference>
<feature type="binding site" evidence="12">
    <location>
        <position position="264"/>
    </location>
    <ligand>
        <name>Mg(2+)</name>
        <dbReference type="ChEBI" id="CHEBI:18420"/>
    </ligand>
</feature>
<organism evidence="16 17">
    <name type="scientific">Baudoinia panamericana (strain UAMH 10762)</name>
    <name type="common">Angels' share fungus</name>
    <name type="synonym">Baudoinia compniacensis (strain UAMH 10762)</name>
    <dbReference type="NCBI Taxonomy" id="717646"/>
    <lineage>
        <taxon>Eukaryota</taxon>
        <taxon>Fungi</taxon>
        <taxon>Dikarya</taxon>
        <taxon>Ascomycota</taxon>
        <taxon>Pezizomycotina</taxon>
        <taxon>Dothideomycetes</taxon>
        <taxon>Dothideomycetidae</taxon>
        <taxon>Mycosphaerellales</taxon>
        <taxon>Teratosphaeriaceae</taxon>
        <taxon>Baudoinia</taxon>
    </lineage>
</organism>
<evidence type="ECO:0000256" key="12">
    <source>
        <dbReference type="PIRSR" id="PIRSR605959-3"/>
    </source>
</evidence>
<dbReference type="KEGG" id="bcom:BAUCODRAFT_527281"/>
<feature type="binding site" evidence="12">
    <location>
        <position position="244"/>
    </location>
    <ligand>
        <name>Ca(2+)</name>
        <dbReference type="ChEBI" id="CHEBI:29108"/>
    </ligand>
</feature>
<feature type="binding site" evidence="11">
    <location>
        <position position="150"/>
    </location>
    <ligand>
        <name>substrate</name>
    </ligand>
</feature>
<dbReference type="Gene3D" id="2.30.30.230">
    <property type="entry name" value="Fumarylacetoacetase, N-terminal domain"/>
    <property type="match status" value="1"/>
</dbReference>
<keyword evidence="5 13" id="KW-0378">Hydrolase</keyword>
<evidence type="ECO:0000256" key="10">
    <source>
        <dbReference type="PIRSR" id="PIRSR605959-1"/>
    </source>
</evidence>
<keyword evidence="4 12" id="KW-0479">Metal-binding</keyword>
<evidence type="ECO:0000259" key="14">
    <source>
        <dbReference type="Pfam" id="PF01557"/>
    </source>
</evidence>
<evidence type="ECO:0000313" key="16">
    <source>
        <dbReference type="EMBL" id="EMC95137.1"/>
    </source>
</evidence>
<dbReference type="HOGENOM" id="CLU_026207_2_0_1"/>
<keyword evidence="17" id="KW-1185">Reference proteome</keyword>
<dbReference type="SUPFAM" id="SSF63433">
    <property type="entry name" value="Fumarylacetoacetate hydrolase, FAH, N-terminal domain"/>
    <property type="match status" value="1"/>
</dbReference>
<feature type="binding site" evidence="11">
    <location>
        <position position="361"/>
    </location>
    <ligand>
        <name>substrate</name>
    </ligand>
</feature>
<dbReference type="PANTHER" id="PTHR43069:SF2">
    <property type="entry name" value="FUMARYLACETOACETASE"/>
    <property type="match status" value="1"/>
</dbReference>
<dbReference type="EC" id="3.7.1.2" evidence="3 13"/>
<evidence type="ECO:0000313" key="17">
    <source>
        <dbReference type="Proteomes" id="UP000011761"/>
    </source>
</evidence>
<dbReference type="GO" id="GO:0046872">
    <property type="term" value="F:metal ion binding"/>
    <property type="evidence" value="ECO:0007669"/>
    <property type="project" value="UniProtKB-UniRule"/>
</dbReference>
<dbReference type="OrthoDB" id="9971669at2759"/>
<evidence type="ECO:0000256" key="3">
    <source>
        <dbReference type="ARBA" id="ARBA00012094"/>
    </source>
</evidence>
<dbReference type="InterPro" id="IPR036663">
    <property type="entry name" value="Fumarylacetoacetase_C_sf"/>
</dbReference>
<feature type="binding site" evidence="11">
    <location>
        <position position="251"/>
    </location>
    <ligand>
        <name>substrate</name>
    </ligand>
</feature>
<dbReference type="GO" id="GO:0006559">
    <property type="term" value="P:L-phenylalanine catabolic process"/>
    <property type="evidence" value="ECO:0007669"/>
    <property type="project" value="UniProtKB-UniRule"/>
</dbReference>
<evidence type="ECO:0000256" key="5">
    <source>
        <dbReference type="ARBA" id="ARBA00022801"/>
    </source>
</evidence>
<dbReference type="UniPathway" id="UPA00139">
    <property type="reaction ID" value="UER00341"/>
</dbReference>
<dbReference type="eggNOG" id="KOG2843">
    <property type="taxonomic scope" value="Eukaryota"/>
</dbReference>
<evidence type="ECO:0000256" key="7">
    <source>
        <dbReference type="ARBA" id="ARBA00022842"/>
    </source>
</evidence>
<feature type="binding site" evidence="12">
    <location>
        <position position="268"/>
    </location>
    <ligand>
        <name>Mg(2+)</name>
        <dbReference type="ChEBI" id="CHEBI:18420"/>
    </ligand>
</feature>
<dbReference type="GO" id="GO:0004334">
    <property type="term" value="F:fumarylacetoacetase activity"/>
    <property type="evidence" value="ECO:0007669"/>
    <property type="project" value="UniProtKB-UniRule"/>
</dbReference>
<feature type="binding site" evidence="12">
    <location>
        <position position="212"/>
    </location>
    <ligand>
        <name>Ca(2+)</name>
        <dbReference type="ChEBI" id="CHEBI:29108"/>
    </ligand>
</feature>
<evidence type="ECO:0000256" key="2">
    <source>
        <dbReference type="ARBA" id="ARBA00010211"/>
    </source>
</evidence>
<evidence type="ECO:0000256" key="9">
    <source>
        <dbReference type="ARBA" id="ARBA00023232"/>
    </source>
</evidence>
<dbReference type="GO" id="GO:0006572">
    <property type="term" value="P:L-tyrosine catabolic process"/>
    <property type="evidence" value="ECO:0007669"/>
    <property type="project" value="UniProtKB-UniRule"/>
</dbReference>